<evidence type="ECO:0000313" key="3">
    <source>
        <dbReference type="EMBL" id="MFH7598068.1"/>
    </source>
</evidence>
<comment type="caution">
    <text evidence="3">The sequence shown here is derived from an EMBL/GenBank/DDBJ whole genome shotgun (WGS) entry which is preliminary data.</text>
</comment>
<dbReference type="Gene3D" id="2.60.20.10">
    <property type="entry name" value="Crystallins"/>
    <property type="match status" value="1"/>
</dbReference>
<evidence type="ECO:0000256" key="1">
    <source>
        <dbReference type="SAM" id="MobiDB-lite"/>
    </source>
</evidence>
<evidence type="ECO:0000256" key="2">
    <source>
        <dbReference type="SAM" id="SignalP"/>
    </source>
</evidence>
<protein>
    <submittedName>
        <fullName evidence="3">Peptidase inhibitor family I36 protein</fullName>
    </submittedName>
</protein>
<gene>
    <name evidence="3" type="ORF">WDV06_23650</name>
</gene>
<name>A0ABW7PI39_9ACTN</name>
<feature type="chain" id="PRO_5045341178" evidence="2">
    <location>
        <begin position="27"/>
        <end position="231"/>
    </location>
</feature>
<keyword evidence="4" id="KW-1185">Reference proteome</keyword>
<feature type="signal peptide" evidence="2">
    <location>
        <begin position="1"/>
        <end position="26"/>
    </location>
</feature>
<dbReference type="Proteomes" id="UP001610631">
    <property type="component" value="Unassembled WGS sequence"/>
</dbReference>
<keyword evidence="2" id="KW-0732">Signal</keyword>
<dbReference type="EMBL" id="JBBDHD010000069">
    <property type="protein sequence ID" value="MFH7598068.1"/>
    <property type="molecule type" value="Genomic_DNA"/>
</dbReference>
<dbReference type="Pfam" id="PF03995">
    <property type="entry name" value="Inhibitor_I36"/>
    <property type="match status" value="1"/>
</dbReference>
<proteinExistence type="predicted"/>
<reference evidence="3 4" key="1">
    <citation type="submission" date="2024-03" db="EMBL/GenBank/DDBJ databases">
        <title>Whole genome sequencing of Streptomyces racemochromogenes, to identify antimicrobial biosynthetic gene clusters.</title>
        <authorList>
            <person name="Suryawanshi P."/>
            <person name="Krishnaraj P.U."/>
            <person name="Arun Y.P."/>
            <person name="Suryawanshi M.P."/>
            <person name="Rakshit O."/>
        </authorList>
    </citation>
    <scope>NUCLEOTIDE SEQUENCE [LARGE SCALE GENOMIC DNA]</scope>
    <source>
        <strain evidence="3 4">AUDT626</strain>
    </source>
</reference>
<evidence type="ECO:0000313" key="4">
    <source>
        <dbReference type="Proteomes" id="UP001610631"/>
    </source>
</evidence>
<organism evidence="3 4">
    <name type="scientific">Streptomyces racemochromogenes</name>
    <dbReference type="NCBI Taxonomy" id="67353"/>
    <lineage>
        <taxon>Bacteria</taxon>
        <taxon>Bacillati</taxon>
        <taxon>Actinomycetota</taxon>
        <taxon>Actinomycetes</taxon>
        <taxon>Kitasatosporales</taxon>
        <taxon>Streptomycetaceae</taxon>
        <taxon>Streptomyces</taxon>
    </lineage>
</organism>
<feature type="region of interest" description="Disordered" evidence="1">
    <location>
        <begin position="24"/>
        <end position="45"/>
    </location>
</feature>
<sequence length="231" mass="24188">MRSTRIVFAVAAAAGAMLITAPSAGAATPSSSASPDTGTLSPAAEQQMRGEIAASKPVIATYKGKKIDLSQGWQGAQVCAEGLDGQVSCFGSQAEADAALVNENAAVARRENAAGKALGQGTPAQAPTGTRASSDCSFGWVCVWEHSDYSGRRLQWSEKGTKNLSTWGFRDQASSGCVNRYQNGAALVDFRDFMPDPIMLMGAGSCYDFTRIGYNYGGGSWNDKADAVEVY</sequence>
<feature type="compositionally biased region" description="Low complexity" evidence="1">
    <location>
        <begin position="24"/>
        <end position="39"/>
    </location>
</feature>
<dbReference type="RefSeq" id="WP_395511783.1">
    <property type="nucleotide sequence ID" value="NZ_JBBDHD010000069.1"/>
</dbReference>
<accession>A0ABW7PI39</accession>